<evidence type="ECO:0000256" key="7">
    <source>
        <dbReference type="ARBA" id="ARBA00022842"/>
    </source>
</evidence>
<name>A0A4R1B924_9PROT</name>
<organism evidence="13 14">
    <name type="scientific">Parasulfuritortus cantonensis</name>
    <dbReference type="NCBI Taxonomy" id="2528202"/>
    <lineage>
        <taxon>Bacteria</taxon>
        <taxon>Pseudomonadati</taxon>
        <taxon>Pseudomonadota</taxon>
        <taxon>Betaproteobacteria</taxon>
        <taxon>Nitrosomonadales</taxon>
        <taxon>Thiobacillaceae</taxon>
        <taxon>Parasulfuritortus</taxon>
    </lineage>
</organism>
<keyword evidence="12" id="KW-0997">Cell inner membrane</keyword>
<dbReference type="InterPro" id="IPR003374">
    <property type="entry name" value="ApbE-like_sf"/>
</dbReference>
<keyword evidence="14" id="KW-1185">Reference proteome</keyword>
<evidence type="ECO:0000256" key="9">
    <source>
        <dbReference type="ARBA" id="ARBA00048540"/>
    </source>
</evidence>
<keyword evidence="4 10" id="KW-0808">Transferase</keyword>
<dbReference type="GO" id="GO:0046872">
    <property type="term" value="F:metal ion binding"/>
    <property type="evidence" value="ECO:0007669"/>
    <property type="project" value="UniProtKB-UniRule"/>
</dbReference>
<dbReference type="EC" id="2.7.1.180" evidence="1 10"/>
<dbReference type="GO" id="GO:0016740">
    <property type="term" value="F:transferase activity"/>
    <property type="evidence" value="ECO:0007669"/>
    <property type="project" value="UniProtKB-UniRule"/>
</dbReference>
<proteinExistence type="inferred from homology"/>
<comment type="similarity">
    <text evidence="10 12">Belongs to the ApbE family.</text>
</comment>
<dbReference type="Pfam" id="PF02424">
    <property type="entry name" value="ApbE"/>
    <property type="match status" value="1"/>
</dbReference>
<sequence length="346" mass="37135">MRRLSAWLALACLAVLLAACAEKPPYKQEAYVFGTLVQVSVYGAPEDRARPAVAAVLADFDRLHRLLHAWEPSDLQRINAAIAAGRASEPAPAEVIGLLRDAADWSARSDGLFNPAIGNLIELWGFHADTFAARLPDPAKVAELVQANPGMADLSYVDGRVASRNPAVRLDLGGYAKGYALERAAGILQAHGVRNALINIGGNILALGQHGSRPWKVGIQHPRQSGAIATLELRDGEAIGTSGDYQRYFEVAGKRYCHLIDPRTGWPATGAQAVTVLVRGAHAGTRSDVTSKPMFIAGPDAWRPMARRMGVDDVLFIDARGRASATRSMAARLEWLDQTAPLAVVE</sequence>
<dbReference type="AlphaFoldDB" id="A0A4R1B924"/>
<dbReference type="PANTHER" id="PTHR30040:SF2">
    <property type="entry name" value="FAD:PROTEIN FMN TRANSFERASE"/>
    <property type="match status" value="1"/>
</dbReference>
<evidence type="ECO:0000256" key="2">
    <source>
        <dbReference type="ARBA" id="ARBA00016337"/>
    </source>
</evidence>
<accession>A0A4R1B924</accession>
<feature type="binding site" evidence="11">
    <location>
        <position position="174"/>
    </location>
    <ligand>
        <name>Mg(2+)</name>
        <dbReference type="ChEBI" id="CHEBI:18420"/>
    </ligand>
</feature>
<keyword evidence="6 10" id="KW-0274">FAD</keyword>
<dbReference type="PANTHER" id="PTHR30040">
    <property type="entry name" value="THIAMINE BIOSYNTHESIS LIPOPROTEIN APBE"/>
    <property type="match status" value="1"/>
</dbReference>
<reference evidence="13 14" key="1">
    <citation type="submission" date="2019-03" db="EMBL/GenBank/DDBJ databases">
        <title>Genome sequence of Thiobacillaceae bacterium LSR1, a sulfur-oxidizing bacterium isolated from freshwater sediment.</title>
        <authorList>
            <person name="Li S."/>
        </authorList>
    </citation>
    <scope>NUCLEOTIDE SEQUENCE [LARGE SCALE GENOMIC DNA]</scope>
    <source>
        <strain evidence="13 14">LSR1</strain>
    </source>
</reference>
<keyword evidence="12" id="KW-0449">Lipoprotein</keyword>
<comment type="subcellular location">
    <subcellularLocation>
        <location evidence="12">Cell inner membrane</location>
        <topology evidence="12">Lipid-anchor</topology>
        <orientation evidence="12">Periplasmic side</orientation>
    </subcellularLocation>
</comment>
<keyword evidence="12" id="KW-0732">Signal</keyword>
<comment type="catalytic activity">
    <reaction evidence="9 10 12">
        <text>L-threonyl-[protein] + FAD = FMN-L-threonyl-[protein] + AMP + H(+)</text>
        <dbReference type="Rhea" id="RHEA:36847"/>
        <dbReference type="Rhea" id="RHEA-COMP:11060"/>
        <dbReference type="Rhea" id="RHEA-COMP:11061"/>
        <dbReference type="ChEBI" id="CHEBI:15378"/>
        <dbReference type="ChEBI" id="CHEBI:30013"/>
        <dbReference type="ChEBI" id="CHEBI:57692"/>
        <dbReference type="ChEBI" id="CHEBI:74257"/>
        <dbReference type="ChEBI" id="CHEBI:456215"/>
        <dbReference type="EC" id="2.7.1.180"/>
    </reaction>
</comment>
<comment type="cofactor">
    <cofactor evidence="11">
        <name>Mg(2+)</name>
        <dbReference type="ChEBI" id="CHEBI:18420"/>
    </cofactor>
    <cofactor evidence="11">
        <name>Mn(2+)</name>
        <dbReference type="ChEBI" id="CHEBI:29035"/>
    </cofactor>
    <text evidence="11">Magnesium. Can also use manganese.</text>
</comment>
<evidence type="ECO:0000313" key="13">
    <source>
        <dbReference type="EMBL" id="TCJ12999.1"/>
    </source>
</evidence>
<feature type="signal peptide" evidence="12">
    <location>
        <begin position="1"/>
        <end position="21"/>
    </location>
</feature>
<protein>
    <recommendedName>
        <fullName evidence="2 10">FAD:protein FMN transferase</fullName>
        <ecNumber evidence="1 10">2.7.1.180</ecNumber>
    </recommendedName>
    <alternativeName>
        <fullName evidence="8 10">Flavin transferase</fullName>
    </alternativeName>
</protein>
<evidence type="ECO:0000256" key="5">
    <source>
        <dbReference type="ARBA" id="ARBA00022723"/>
    </source>
</evidence>
<keyword evidence="3 10" id="KW-0285">Flavoprotein</keyword>
<dbReference type="InterPro" id="IPR024932">
    <property type="entry name" value="ApbE"/>
</dbReference>
<dbReference type="SUPFAM" id="SSF143631">
    <property type="entry name" value="ApbE-like"/>
    <property type="match status" value="1"/>
</dbReference>
<dbReference type="GO" id="GO:0005886">
    <property type="term" value="C:plasma membrane"/>
    <property type="evidence" value="ECO:0007669"/>
    <property type="project" value="UniProtKB-SubCell"/>
</dbReference>
<evidence type="ECO:0000256" key="10">
    <source>
        <dbReference type="PIRNR" id="PIRNR006268"/>
    </source>
</evidence>
<feature type="chain" id="PRO_5021038348" description="FAD:protein FMN transferase" evidence="12">
    <location>
        <begin position="22"/>
        <end position="346"/>
    </location>
</feature>
<evidence type="ECO:0000256" key="11">
    <source>
        <dbReference type="PIRSR" id="PIRSR006268-2"/>
    </source>
</evidence>
<evidence type="ECO:0000256" key="12">
    <source>
        <dbReference type="RuleBase" id="RU363002"/>
    </source>
</evidence>
<keyword evidence="12" id="KW-1003">Cell membrane</keyword>
<dbReference type="OrthoDB" id="9778595at2"/>
<evidence type="ECO:0000256" key="6">
    <source>
        <dbReference type="ARBA" id="ARBA00022827"/>
    </source>
</evidence>
<comment type="caution">
    <text evidence="13">The sequence shown here is derived from an EMBL/GenBank/DDBJ whole genome shotgun (WGS) entry which is preliminary data.</text>
</comment>
<evidence type="ECO:0000256" key="8">
    <source>
        <dbReference type="ARBA" id="ARBA00031306"/>
    </source>
</evidence>
<gene>
    <name evidence="13" type="ORF">EZJ19_11720</name>
</gene>
<keyword evidence="12" id="KW-0472">Membrane</keyword>
<comment type="function">
    <text evidence="12">Flavin transferase that catalyzes the transfer of the FMN moiety of FAD and its covalent binding to the hydroxyl group of a threonine residue in a target flavoprotein.</text>
</comment>
<dbReference type="PROSITE" id="PS51257">
    <property type="entry name" value="PROKAR_LIPOPROTEIN"/>
    <property type="match status" value="1"/>
</dbReference>
<dbReference type="Gene3D" id="3.10.520.10">
    <property type="entry name" value="ApbE-like domains"/>
    <property type="match status" value="1"/>
</dbReference>
<feature type="binding site" evidence="11">
    <location>
        <position position="288"/>
    </location>
    <ligand>
        <name>Mg(2+)</name>
        <dbReference type="ChEBI" id="CHEBI:18420"/>
    </ligand>
</feature>
<dbReference type="EMBL" id="SJZB01000042">
    <property type="protein sequence ID" value="TCJ12999.1"/>
    <property type="molecule type" value="Genomic_DNA"/>
</dbReference>
<evidence type="ECO:0000313" key="14">
    <source>
        <dbReference type="Proteomes" id="UP000295443"/>
    </source>
</evidence>
<keyword evidence="7 10" id="KW-0460">Magnesium</keyword>
<evidence type="ECO:0000256" key="1">
    <source>
        <dbReference type="ARBA" id="ARBA00011955"/>
    </source>
</evidence>
<keyword evidence="5 10" id="KW-0479">Metal-binding</keyword>
<dbReference type="Proteomes" id="UP000295443">
    <property type="component" value="Unassembled WGS sequence"/>
</dbReference>
<evidence type="ECO:0000256" key="3">
    <source>
        <dbReference type="ARBA" id="ARBA00022630"/>
    </source>
</evidence>
<dbReference type="PIRSF" id="PIRSF006268">
    <property type="entry name" value="ApbE"/>
    <property type="match status" value="1"/>
</dbReference>
<evidence type="ECO:0000256" key="4">
    <source>
        <dbReference type="ARBA" id="ARBA00022679"/>
    </source>
</evidence>